<protein>
    <submittedName>
        <fullName evidence="1">Uncharacterized protein</fullName>
    </submittedName>
</protein>
<name>A0ABS7FG03_9NEIS</name>
<evidence type="ECO:0000313" key="1">
    <source>
        <dbReference type="EMBL" id="MBW8289011.1"/>
    </source>
</evidence>
<evidence type="ECO:0000313" key="2">
    <source>
        <dbReference type="Proteomes" id="UP000711178"/>
    </source>
</evidence>
<sequence length="253" mass="25890">MGYLLLADAAQFGAAAGVTQPMLDQASRLIDQYCGRPEGFLIETNQGTPVCMAQLEPALSIQAGPIQAGASVPMAVPAWTVLTTGDVLVLDRGTATAEAVVVQSVAGQVVILQQVQYAHAAGQALAGLCIKEEGPVPAKGIFPLRKSPAIPLAAAVGGQLTQLRRAAAGLVLPDGVGDAEVSYLAGWVSAPGALKQACARVASNIASKPVADDLVSHTVDGVSYRNSEHSPLAFGGYIDNGTAALLKPFIQRV</sequence>
<organism evidence="1 2">
    <name type="scientific">Chromobacterium subtsugae</name>
    <dbReference type="NCBI Taxonomy" id="251747"/>
    <lineage>
        <taxon>Bacteria</taxon>
        <taxon>Pseudomonadati</taxon>
        <taxon>Pseudomonadota</taxon>
        <taxon>Betaproteobacteria</taxon>
        <taxon>Neisseriales</taxon>
        <taxon>Chromobacteriaceae</taxon>
        <taxon>Chromobacterium</taxon>
    </lineage>
</organism>
<keyword evidence="2" id="KW-1185">Reference proteome</keyword>
<dbReference type="Proteomes" id="UP000711178">
    <property type="component" value="Unassembled WGS sequence"/>
</dbReference>
<proteinExistence type="predicted"/>
<dbReference type="GeneID" id="89685774"/>
<reference evidence="1 2" key="1">
    <citation type="submission" date="2021-05" db="EMBL/GenBank/DDBJ databases">
        <title>Draft Whole Genome Sequencing Of Biosensor Chromobacterium violaceum Strain CV026 Reveals A Regulatory RNA In Chromobacterium violaceum Phenotype Regulatory Network.</title>
        <authorList>
            <person name="Hong K.W."/>
            <person name="Chan K.G."/>
            <person name="Chang C.-Y."/>
        </authorList>
    </citation>
    <scope>NUCLEOTIDE SEQUENCE [LARGE SCALE GENOMIC DNA]</scope>
    <source>
        <strain evidence="1 2">ATCC 31532</strain>
    </source>
</reference>
<comment type="caution">
    <text evidence="1">The sequence shown here is derived from an EMBL/GenBank/DDBJ whole genome shotgun (WGS) entry which is preliminary data.</text>
</comment>
<gene>
    <name evidence="1" type="ORF">KIF53_15365</name>
</gene>
<accession>A0ABS7FG03</accession>
<dbReference type="RefSeq" id="WP_043573611.1">
    <property type="nucleotide sequence ID" value="NZ_CP142381.1"/>
</dbReference>
<dbReference type="EMBL" id="JAHDTB010000014">
    <property type="protein sequence ID" value="MBW8289011.1"/>
    <property type="molecule type" value="Genomic_DNA"/>
</dbReference>